<organism evidence="3 4">
    <name type="scientific">Phakopsora pachyrhizi</name>
    <name type="common">Asian soybean rust disease fungus</name>
    <dbReference type="NCBI Taxonomy" id="170000"/>
    <lineage>
        <taxon>Eukaryota</taxon>
        <taxon>Fungi</taxon>
        <taxon>Dikarya</taxon>
        <taxon>Basidiomycota</taxon>
        <taxon>Pucciniomycotina</taxon>
        <taxon>Pucciniomycetes</taxon>
        <taxon>Pucciniales</taxon>
        <taxon>Phakopsoraceae</taxon>
        <taxon>Phakopsora</taxon>
    </lineage>
</organism>
<protein>
    <submittedName>
        <fullName evidence="3">Uncharacterized protein</fullName>
    </submittedName>
</protein>
<gene>
    <name evidence="3" type="ORF">PPACK8108_LOCUS2766</name>
</gene>
<proteinExistence type="predicted"/>
<feature type="region of interest" description="Disordered" evidence="2">
    <location>
        <begin position="49"/>
        <end position="137"/>
    </location>
</feature>
<reference evidence="3" key="1">
    <citation type="submission" date="2022-06" db="EMBL/GenBank/DDBJ databases">
        <authorList>
            <consortium name="SYNGENTA / RWTH Aachen University"/>
        </authorList>
    </citation>
    <scope>NUCLEOTIDE SEQUENCE</scope>
</reference>
<dbReference type="AlphaFoldDB" id="A0AAV0AMC2"/>
<keyword evidence="4" id="KW-1185">Reference proteome</keyword>
<feature type="compositionally biased region" description="Basic and acidic residues" evidence="2">
    <location>
        <begin position="107"/>
        <end position="128"/>
    </location>
</feature>
<evidence type="ECO:0000256" key="1">
    <source>
        <dbReference type="ARBA" id="ARBA00022679"/>
    </source>
</evidence>
<dbReference type="Proteomes" id="UP001153365">
    <property type="component" value="Unassembled WGS sequence"/>
</dbReference>
<comment type="caution">
    <text evidence="3">The sequence shown here is derived from an EMBL/GenBank/DDBJ whole genome shotgun (WGS) entry which is preliminary data.</text>
</comment>
<sequence>MPQKNRPAKSIVTAGSLKEKPQSVSHSSPMASTSNPALVLASGQVLIKTKDKDVEMSIQHSISSGRRSLDAAEDRSGTPAPDHDHNEGSQARHDDSASASELDDQDPAEHDEAHDEYGDVMDHDHPSLNEEDDDDDVDEHEMAALRASEALFGFDRASHLPRGTDRASGRIMAGFTHRLKNILNSLKACGPGTSTDRLVALQELAEILAVSNEDTLAGYFQTDSFARELVSILRGTPERNELEDEDEDEVALVAALTDGHGDASVEAPNPGGDVEQMLLASRCLANLMEALPGSAHTVVHHGAVLYFTLEKVSEELPSSIVREGGLTALRQFWTSFPPTSSAPPSPLLPTVAALYQVKISKWFGTFFPSCATGYPTPTSVSLSRQFLLSPESLTLTDITLINFNNF</sequence>
<dbReference type="GO" id="GO:0043161">
    <property type="term" value="P:proteasome-mediated ubiquitin-dependent protein catabolic process"/>
    <property type="evidence" value="ECO:0007669"/>
    <property type="project" value="TreeGrafter"/>
</dbReference>
<evidence type="ECO:0000313" key="4">
    <source>
        <dbReference type="Proteomes" id="UP001153365"/>
    </source>
</evidence>
<evidence type="ECO:0000256" key="2">
    <source>
        <dbReference type="SAM" id="MobiDB-lite"/>
    </source>
</evidence>
<dbReference type="GO" id="GO:0016607">
    <property type="term" value="C:nuclear speck"/>
    <property type="evidence" value="ECO:0007669"/>
    <property type="project" value="TreeGrafter"/>
</dbReference>
<feature type="region of interest" description="Disordered" evidence="2">
    <location>
        <begin position="1"/>
        <end position="37"/>
    </location>
</feature>
<accession>A0AAV0AMC2</accession>
<dbReference type="Gene3D" id="1.25.10.10">
    <property type="entry name" value="Leucine-rich Repeat Variant"/>
    <property type="match status" value="1"/>
</dbReference>
<dbReference type="PANTHER" id="PTHR45670">
    <property type="entry name" value="E3 UBIQUITIN-PROTEIN LIGASE TRIP12"/>
    <property type="match status" value="1"/>
</dbReference>
<evidence type="ECO:0000313" key="3">
    <source>
        <dbReference type="EMBL" id="CAH7668282.1"/>
    </source>
</evidence>
<keyword evidence="1" id="KW-0808">Transferase</keyword>
<feature type="compositionally biased region" description="Polar residues" evidence="2">
    <location>
        <begin position="22"/>
        <end position="36"/>
    </location>
</feature>
<name>A0AAV0AMC2_PHAPC</name>
<dbReference type="GO" id="GO:0000209">
    <property type="term" value="P:protein polyubiquitination"/>
    <property type="evidence" value="ECO:0007669"/>
    <property type="project" value="TreeGrafter"/>
</dbReference>
<feature type="compositionally biased region" description="Basic and acidic residues" evidence="2">
    <location>
        <begin position="67"/>
        <end position="96"/>
    </location>
</feature>
<dbReference type="GO" id="GO:0061630">
    <property type="term" value="F:ubiquitin protein ligase activity"/>
    <property type="evidence" value="ECO:0007669"/>
    <property type="project" value="InterPro"/>
</dbReference>
<dbReference type="InterPro" id="IPR011989">
    <property type="entry name" value="ARM-like"/>
</dbReference>
<dbReference type="PANTHER" id="PTHR45670:SF1">
    <property type="entry name" value="E3 UBIQUITIN-PROTEIN LIGASE HECTD1"/>
    <property type="match status" value="1"/>
</dbReference>
<dbReference type="InterPro" id="IPR045322">
    <property type="entry name" value="HECTD1/TRIP12-like"/>
</dbReference>
<dbReference type="EMBL" id="CALTRL010000461">
    <property type="protein sequence ID" value="CAH7668282.1"/>
    <property type="molecule type" value="Genomic_DNA"/>
</dbReference>